<evidence type="ECO:0000256" key="3">
    <source>
        <dbReference type="SAM" id="MobiDB-lite"/>
    </source>
</evidence>
<gene>
    <name evidence="5" type="ORF">CLUMA_CG014423</name>
</gene>
<dbReference type="GO" id="GO:0005737">
    <property type="term" value="C:cytoplasm"/>
    <property type="evidence" value="ECO:0007669"/>
    <property type="project" value="TreeGrafter"/>
</dbReference>
<keyword evidence="1" id="KW-0433">Leucine-rich repeat</keyword>
<dbReference type="InterPro" id="IPR050216">
    <property type="entry name" value="LRR_domain-containing"/>
</dbReference>
<dbReference type="Pfam" id="PF00307">
    <property type="entry name" value="CH"/>
    <property type="match status" value="1"/>
</dbReference>
<dbReference type="PANTHER" id="PTHR48051:SF21">
    <property type="entry name" value="CALPONIN-HOMOLOGY (CH) DOMAIN-CONTAINING PROTEIN"/>
    <property type="match status" value="1"/>
</dbReference>
<dbReference type="Gene3D" id="1.10.418.10">
    <property type="entry name" value="Calponin-like domain"/>
    <property type="match status" value="1"/>
</dbReference>
<feature type="region of interest" description="Disordered" evidence="3">
    <location>
        <begin position="407"/>
        <end position="533"/>
    </location>
</feature>
<dbReference type="InterPro" id="IPR032675">
    <property type="entry name" value="LRR_dom_sf"/>
</dbReference>
<evidence type="ECO:0000256" key="1">
    <source>
        <dbReference type="ARBA" id="ARBA00022614"/>
    </source>
</evidence>
<name>A0A1J1ILB1_9DIPT</name>
<dbReference type="InterPro" id="IPR055414">
    <property type="entry name" value="LRR_R13L4/SHOC2-like"/>
</dbReference>
<dbReference type="CDD" id="cd21205">
    <property type="entry name" value="CH_LRCH"/>
    <property type="match status" value="1"/>
</dbReference>
<keyword evidence="2" id="KW-0677">Repeat</keyword>
<dbReference type="AlphaFoldDB" id="A0A1J1ILB1"/>
<feature type="compositionally biased region" description="Low complexity" evidence="3">
    <location>
        <begin position="358"/>
        <end position="375"/>
    </location>
</feature>
<feature type="compositionally biased region" description="Polar residues" evidence="3">
    <location>
        <begin position="252"/>
        <end position="270"/>
    </location>
</feature>
<dbReference type="PROSITE" id="PS50021">
    <property type="entry name" value="CH"/>
    <property type="match status" value="1"/>
</dbReference>
<accession>A0A1J1ILB1</accession>
<proteinExistence type="predicted"/>
<dbReference type="PROSITE" id="PS51450">
    <property type="entry name" value="LRR"/>
    <property type="match status" value="2"/>
</dbReference>
<dbReference type="InterPro" id="IPR001715">
    <property type="entry name" value="CH_dom"/>
</dbReference>
<dbReference type="SUPFAM" id="SSF52058">
    <property type="entry name" value="L domain-like"/>
    <property type="match status" value="1"/>
</dbReference>
<dbReference type="InterPro" id="IPR001611">
    <property type="entry name" value="Leu-rich_rpt"/>
</dbReference>
<dbReference type="SMART" id="SM00369">
    <property type="entry name" value="LRR_TYP"/>
    <property type="match status" value="5"/>
</dbReference>
<evidence type="ECO:0000259" key="4">
    <source>
        <dbReference type="PROSITE" id="PS50021"/>
    </source>
</evidence>
<dbReference type="Proteomes" id="UP000183832">
    <property type="component" value="Unassembled WGS sequence"/>
</dbReference>
<dbReference type="OrthoDB" id="6149831at2759"/>
<dbReference type="PANTHER" id="PTHR48051">
    <property type="match status" value="1"/>
</dbReference>
<feature type="region of interest" description="Disordered" evidence="3">
    <location>
        <begin position="251"/>
        <end position="270"/>
    </location>
</feature>
<reference evidence="5 6" key="1">
    <citation type="submission" date="2015-04" db="EMBL/GenBank/DDBJ databases">
        <authorList>
            <person name="Syromyatnikov M.Y."/>
            <person name="Popov V.N."/>
        </authorList>
    </citation>
    <scope>NUCLEOTIDE SEQUENCE [LARGE SCALE GENOMIC DNA]</scope>
</reference>
<sequence>MAVLVANNSKSVNLTRSLEKILDECSASGELKLQNRKLKDFPKCYGKFNLSDTVFADLSRNRFCELPEDVTSFAFLERLLLYHNAIRSIPESIRSLQSLTFLDLRSNQLTTLPREVCLLPLQIFLISNNRLTTLPDELGRMNELTELDAGFNQLTHLPARLSELTNLRSLCLRSNQLVYLPREFSNLRLISLDISCNKIASLPVELRLMTSLVDLELSDNPLTSPPAQICIRGIVHVFKYLETIVGKEGKSEASNSNSLRRTLPKQNSTPAINDAIKVKRHTSDSGYSTSDCGLDSKWANEQMIPKWQLPSTPLHIRTELSKSDTPTPAGVSPGGFCNHSTSLDDDQLKRKLEKRHMTNSNPTLTNGLNGNLENSPEANTPDSQKSDEKIKGLGNVQTYREYKEALRQQRSQESLSIYRAKDVSTPDGSSELHFRSQTSSPYNGSSQNSPISPYRNMNLSMTSINGHGIGNSEEGKGRPVQKVTPSRSSSNNNNSTYQNGSRSSSNGNISDSYEKPNSPQKTSGILQHNNVPNIMNGNNIKGVLVDSSTHKPLSGTTVGYVNNKPGQKLNKSVSWNRDVPTEKLSFTMRREFDKHKEEVELIKQLKSILQTKLKMSLPDDIAPALTDGVVLCHLANHIKPRSVGSIHVPSAAVPKLTMARCRRNVDNFLEACRKIGVDEEIICSCGDIVPTTDDPSNCRPPDEQAMFRTINALLMHQLKLKMQDRGSDVTNTNTASDGYDEDSNLTMSMGGDGGIRRAPNSLDFTRKRKFTSVKFLLPENNENFLNEVIEECEYDSDIGKFNCKEEEDENIQEDSENSETSSMVDHFLNIEHMNDLNSPHKFDEKNVFEVNNFNNEEDCQYKIVMKRIDYFEGNRVIDRQQEDLLLKQSQIFDEVDGKAKDNSTFMTPIKKIVRTEYQSNLLCCAADVLEGKGIVQVAITVCELIKHQIATPPSMIKSPQRYQNLNYSNMNNNGACVDGIISKSSSSSSSQLSATSPSSPIV</sequence>
<dbReference type="SMART" id="SM00033">
    <property type="entry name" value="CH"/>
    <property type="match status" value="1"/>
</dbReference>
<feature type="compositionally biased region" description="Polar residues" evidence="3">
    <location>
        <begin position="515"/>
        <end position="528"/>
    </location>
</feature>
<feature type="compositionally biased region" description="Basic and acidic residues" evidence="3">
    <location>
        <begin position="419"/>
        <end position="434"/>
    </location>
</feature>
<evidence type="ECO:0000256" key="2">
    <source>
        <dbReference type="ARBA" id="ARBA00022737"/>
    </source>
</evidence>
<feature type="compositionally biased region" description="Low complexity" evidence="3">
    <location>
        <begin position="488"/>
        <end position="511"/>
    </location>
</feature>
<feature type="region of interest" description="Disordered" evidence="3">
    <location>
        <begin position="319"/>
        <end position="394"/>
    </location>
</feature>
<dbReference type="STRING" id="568069.A0A1J1ILB1"/>
<feature type="domain" description="Calponin-homology (CH)" evidence="4">
    <location>
        <begin position="599"/>
        <end position="717"/>
    </location>
</feature>
<protein>
    <submittedName>
        <fullName evidence="5">CLUMA_CG014423, isoform A</fullName>
    </submittedName>
</protein>
<dbReference type="Gene3D" id="3.80.10.10">
    <property type="entry name" value="Ribonuclease Inhibitor"/>
    <property type="match status" value="1"/>
</dbReference>
<evidence type="ECO:0000313" key="5">
    <source>
        <dbReference type="EMBL" id="CRL01011.1"/>
    </source>
</evidence>
<evidence type="ECO:0000313" key="6">
    <source>
        <dbReference type="Proteomes" id="UP000183832"/>
    </source>
</evidence>
<dbReference type="InterPro" id="IPR003591">
    <property type="entry name" value="Leu-rich_rpt_typical-subtyp"/>
</dbReference>
<dbReference type="SUPFAM" id="SSF47576">
    <property type="entry name" value="Calponin-homology domain, CH-domain"/>
    <property type="match status" value="1"/>
</dbReference>
<dbReference type="InterPro" id="IPR036872">
    <property type="entry name" value="CH_dom_sf"/>
</dbReference>
<organism evidence="5 6">
    <name type="scientific">Clunio marinus</name>
    <dbReference type="NCBI Taxonomy" id="568069"/>
    <lineage>
        <taxon>Eukaryota</taxon>
        <taxon>Metazoa</taxon>
        <taxon>Ecdysozoa</taxon>
        <taxon>Arthropoda</taxon>
        <taxon>Hexapoda</taxon>
        <taxon>Insecta</taxon>
        <taxon>Pterygota</taxon>
        <taxon>Neoptera</taxon>
        <taxon>Endopterygota</taxon>
        <taxon>Diptera</taxon>
        <taxon>Nematocera</taxon>
        <taxon>Chironomoidea</taxon>
        <taxon>Chironomidae</taxon>
        <taxon>Clunio</taxon>
    </lineage>
</organism>
<keyword evidence="6" id="KW-1185">Reference proteome</keyword>
<dbReference type="SMART" id="SM00364">
    <property type="entry name" value="LRR_BAC"/>
    <property type="match status" value="6"/>
</dbReference>
<dbReference type="EMBL" id="CVRI01000055">
    <property type="protein sequence ID" value="CRL01011.1"/>
    <property type="molecule type" value="Genomic_DNA"/>
</dbReference>
<feature type="compositionally biased region" description="Polar residues" evidence="3">
    <location>
        <begin position="435"/>
        <end position="465"/>
    </location>
</feature>
<dbReference type="Pfam" id="PF23598">
    <property type="entry name" value="LRR_14"/>
    <property type="match status" value="1"/>
</dbReference>